<dbReference type="Gene3D" id="3.40.50.150">
    <property type="entry name" value="Vaccinia Virus protein VP39"/>
    <property type="match status" value="1"/>
</dbReference>
<gene>
    <name evidence="4" type="ORF">H6G14_23810</name>
</gene>
<keyword evidence="5" id="KW-1185">Reference proteome</keyword>
<proteinExistence type="predicted"/>
<comment type="caution">
    <text evidence="4">The sequence shown here is derived from an EMBL/GenBank/DDBJ whole genome shotgun (WGS) entry which is preliminary data.</text>
</comment>
<evidence type="ECO:0000256" key="2">
    <source>
        <dbReference type="ARBA" id="ARBA00022679"/>
    </source>
</evidence>
<dbReference type="Proteomes" id="UP000621307">
    <property type="component" value="Unassembled WGS sequence"/>
</dbReference>
<keyword evidence="1 4" id="KW-0489">Methyltransferase</keyword>
<protein>
    <submittedName>
        <fullName evidence="4">Class I SAM-dependent methyltransferase</fullName>
    </submittedName>
</protein>
<dbReference type="PANTHER" id="PTHR43861:SF1">
    <property type="entry name" value="TRANS-ACONITATE 2-METHYLTRANSFERASE"/>
    <property type="match status" value="1"/>
</dbReference>
<name>A0ABR8BMU3_9NOSO</name>
<dbReference type="PANTHER" id="PTHR43861">
    <property type="entry name" value="TRANS-ACONITATE 2-METHYLTRANSFERASE-RELATED"/>
    <property type="match status" value="1"/>
</dbReference>
<dbReference type="InterPro" id="IPR029063">
    <property type="entry name" value="SAM-dependent_MTases_sf"/>
</dbReference>
<dbReference type="CDD" id="cd02440">
    <property type="entry name" value="AdoMet_MTases"/>
    <property type="match status" value="1"/>
</dbReference>
<reference evidence="4 5" key="1">
    <citation type="journal article" date="2020" name="ISME J.">
        <title>Comparative genomics reveals insights into cyanobacterial evolution and habitat adaptation.</title>
        <authorList>
            <person name="Chen M.Y."/>
            <person name="Teng W.K."/>
            <person name="Zhao L."/>
            <person name="Hu C.X."/>
            <person name="Zhou Y.K."/>
            <person name="Han B.P."/>
            <person name="Song L.R."/>
            <person name="Shu W.S."/>
        </authorList>
    </citation>
    <scope>NUCLEOTIDE SEQUENCE [LARGE SCALE GENOMIC DNA]</scope>
    <source>
        <strain evidence="4 5">FACHB-3921</strain>
    </source>
</reference>
<dbReference type="RefSeq" id="WP_190570269.1">
    <property type="nucleotide sequence ID" value="NZ_JACJQL010000048.1"/>
</dbReference>
<feature type="domain" description="Methyltransferase" evidence="3">
    <location>
        <begin position="47"/>
        <end position="136"/>
    </location>
</feature>
<sequence>MSKIIQNHYQNLAIQYDNLWFYSENYVRFFTEEIIKHLRLNIADILVDLGCGTGIYAQEINNQIQLQKPIICVDFSDKMLEQIPNNSKYECIVMDAIEFAALPRTYNKILIKELIHHIDKKDLLLSSLFKKMASGGILLLILLPPTINYPLFSKALRKYEEIQPHYNNLTQILEKIGFNVAVDFVEYPLAIPKSKYFQMVRNRYMSLLSSFDDNELALGLAEMEQQYAQQSVLKFTDCFVFITASKSLC</sequence>
<evidence type="ECO:0000313" key="5">
    <source>
        <dbReference type="Proteomes" id="UP000621307"/>
    </source>
</evidence>
<dbReference type="EMBL" id="JACJQL010000048">
    <property type="protein sequence ID" value="MBD2254273.1"/>
    <property type="molecule type" value="Genomic_DNA"/>
</dbReference>
<evidence type="ECO:0000259" key="3">
    <source>
        <dbReference type="Pfam" id="PF13649"/>
    </source>
</evidence>
<organism evidence="4 5">
    <name type="scientific">Nostoc parmelioides FACHB-3921</name>
    <dbReference type="NCBI Taxonomy" id="2692909"/>
    <lineage>
        <taxon>Bacteria</taxon>
        <taxon>Bacillati</taxon>
        <taxon>Cyanobacteriota</taxon>
        <taxon>Cyanophyceae</taxon>
        <taxon>Nostocales</taxon>
        <taxon>Nostocaceae</taxon>
        <taxon>Nostoc</taxon>
    </lineage>
</organism>
<evidence type="ECO:0000313" key="4">
    <source>
        <dbReference type="EMBL" id="MBD2254273.1"/>
    </source>
</evidence>
<dbReference type="SUPFAM" id="SSF53335">
    <property type="entry name" value="S-adenosyl-L-methionine-dependent methyltransferases"/>
    <property type="match status" value="1"/>
</dbReference>
<dbReference type="Pfam" id="PF13649">
    <property type="entry name" value="Methyltransf_25"/>
    <property type="match status" value="1"/>
</dbReference>
<accession>A0ABR8BMU3</accession>
<dbReference type="GO" id="GO:0008168">
    <property type="term" value="F:methyltransferase activity"/>
    <property type="evidence" value="ECO:0007669"/>
    <property type="project" value="UniProtKB-KW"/>
</dbReference>
<evidence type="ECO:0000256" key="1">
    <source>
        <dbReference type="ARBA" id="ARBA00022603"/>
    </source>
</evidence>
<dbReference type="InterPro" id="IPR041698">
    <property type="entry name" value="Methyltransf_25"/>
</dbReference>
<dbReference type="GO" id="GO:0032259">
    <property type="term" value="P:methylation"/>
    <property type="evidence" value="ECO:0007669"/>
    <property type="project" value="UniProtKB-KW"/>
</dbReference>
<keyword evidence="2" id="KW-0808">Transferase</keyword>